<evidence type="ECO:0000313" key="2">
    <source>
        <dbReference type="Proteomes" id="UP000774947"/>
    </source>
</evidence>
<dbReference type="AlphaFoldDB" id="A0A921DV18"/>
<comment type="caution">
    <text evidence="1">The sequence shown here is derived from an EMBL/GenBank/DDBJ whole genome shotgun (WGS) entry which is preliminary data.</text>
</comment>
<dbReference type="SUPFAM" id="SSF47413">
    <property type="entry name" value="lambda repressor-like DNA-binding domains"/>
    <property type="match status" value="1"/>
</dbReference>
<reference evidence="1" key="2">
    <citation type="submission" date="2021-09" db="EMBL/GenBank/DDBJ databases">
        <authorList>
            <person name="Gilroy R."/>
        </authorList>
    </citation>
    <scope>NUCLEOTIDE SEQUENCE</scope>
    <source>
        <strain evidence="1">CHK173-2119</strain>
    </source>
</reference>
<name>A0A921DV18_9LACO</name>
<sequence length="61" mass="7281">MFNNLEIRNTIKQHRLRYWEVAEQIGISDGRLSVWLRTPLTDDRKVRVEEAITKLTTKINN</sequence>
<evidence type="ECO:0000313" key="1">
    <source>
        <dbReference type="EMBL" id="HJE15167.1"/>
    </source>
</evidence>
<reference evidence="1" key="1">
    <citation type="journal article" date="2021" name="PeerJ">
        <title>Extensive microbial diversity within the chicken gut microbiome revealed by metagenomics and culture.</title>
        <authorList>
            <person name="Gilroy R."/>
            <person name="Ravi A."/>
            <person name="Getino M."/>
            <person name="Pursley I."/>
            <person name="Horton D.L."/>
            <person name="Alikhan N.F."/>
            <person name="Baker D."/>
            <person name="Gharbi K."/>
            <person name="Hall N."/>
            <person name="Watson M."/>
            <person name="Adriaenssens E.M."/>
            <person name="Foster-Nyarko E."/>
            <person name="Jarju S."/>
            <person name="Secka A."/>
            <person name="Antonio M."/>
            <person name="Oren A."/>
            <person name="Chaudhuri R.R."/>
            <person name="La Ragione R."/>
            <person name="Hildebrand F."/>
            <person name="Pallen M.J."/>
        </authorList>
    </citation>
    <scope>NUCLEOTIDE SEQUENCE</scope>
    <source>
        <strain evidence="1">CHK173-2119</strain>
    </source>
</reference>
<dbReference type="GO" id="GO:0003677">
    <property type="term" value="F:DNA binding"/>
    <property type="evidence" value="ECO:0007669"/>
    <property type="project" value="InterPro"/>
</dbReference>
<dbReference type="EMBL" id="DYXY01000095">
    <property type="protein sequence ID" value="HJE15167.1"/>
    <property type="molecule type" value="Genomic_DNA"/>
</dbReference>
<proteinExistence type="predicted"/>
<gene>
    <name evidence="1" type="ORF">K8W17_03730</name>
</gene>
<protein>
    <submittedName>
        <fullName evidence="1">Uncharacterized protein</fullName>
    </submittedName>
</protein>
<dbReference type="Proteomes" id="UP000774947">
    <property type="component" value="Unassembled WGS sequence"/>
</dbReference>
<organism evidence="1 2">
    <name type="scientific">Lapidilactobacillus dextrinicus</name>
    <dbReference type="NCBI Taxonomy" id="51664"/>
    <lineage>
        <taxon>Bacteria</taxon>
        <taxon>Bacillati</taxon>
        <taxon>Bacillota</taxon>
        <taxon>Bacilli</taxon>
        <taxon>Lactobacillales</taxon>
        <taxon>Lactobacillaceae</taxon>
        <taxon>Lapidilactobacillus</taxon>
    </lineage>
</organism>
<accession>A0A921DV18</accession>
<dbReference type="InterPro" id="IPR010982">
    <property type="entry name" value="Lambda_DNA-bd_dom_sf"/>
</dbReference>